<keyword evidence="1" id="KW-0732">Signal</keyword>
<dbReference type="Proteomes" id="UP001209681">
    <property type="component" value="Unassembled WGS sequence"/>
</dbReference>
<organism evidence="2 3">
    <name type="scientific">Desulfobotulus pelophilus</name>
    <dbReference type="NCBI Taxonomy" id="2823377"/>
    <lineage>
        <taxon>Bacteria</taxon>
        <taxon>Pseudomonadati</taxon>
        <taxon>Thermodesulfobacteriota</taxon>
        <taxon>Desulfobacteria</taxon>
        <taxon>Desulfobacterales</taxon>
        <taxon>Desulfobacteraceae</taxon>
        <taxon>Desulfobotulus</taxon>
    </lineage>
</organism>
<keyword evidence="3" id="KW-1185">Reference proteome</keyword>
<accession>A0ABT3NB93</accession>
<evidence type="ECO:0000256" key="1">
    <source>
        <dbReference type="SAM" id="SignalP"/>
    </source>
</evidence>
<evidence type="ECO:0000313" key="3">
    <source>
        <dbReference type="Proteomes" id="UP001209681"/>
    </source>
</evidence>
<feature type="chain" id="PRO_5045996565" evidence="1">
    <location>
        <begin position="20"/>
        <end position="149"/>
    </location>
</feature>
<comment type="caution">
    <text evidence="2">The sequence shown here is derived from an EMBL/GenBank/DDBJ whole genome shotgun (WGS) entry which is preliminary data.</text>
</comment>
<evidence type="ECO:0000313" key="2">
    <source>
        <dbReference type="EMBL" id="MCW7754729.1"/>
    </source>
</evidence>
<dbReference type="RefSeq" id="WP_265425643.1">
    <property type="nucleotide sequence ID" value="NZ_JAPFPW010000015.1"/>
</dbReference>
<dbReference type="EMBL" id="JAPFPW010000015">
    <property type="protein sequence ID" value="MCW7754729.1"/>
    <property type="molecule type" value="Genomic_DNA"/>
</dbReference>
<sequence length="149" mass="16745">MGYRFFFCLFFCLSSSAQAVMPPDFYARLAENSGVKAIARVADIEILEKNRRSTQKRVRFELIHSMGPPVGEVFYGTCFSVDYSWQQPGEGGTIYFYPVRGVLVFVTIAADGGSITSYTPITEKSAGLFVQNPERIRYGMGRAWLEEIP</sequence>
<name>A0ABT3NB93_9BACT</name>
<proteinExistence type="predicted"/>
<gene>
    <name evidence="2" type="ORF">OOT00_12130</name>
</gene>
<protein>
    <submittedName>
        <fullName evidence="2">Uncharacterized protein</fullName>
    </submittedName>
</protein>
<feature type="signal peptide" evidence="1">
    <location>
        <begin position="1"/>
        <end position="19"/>
    </location>
</feature>
<reference evidence="2 3" key="1">
    <citation type="submission" date="2022-11" db="EMBL/GenBank/DDBJ databases">
        <title>Desulfobotulus tamanensis H1 sp. nov. - anaerobic, alkaliphilic, sulphate reducing bacterium isolated from terrestrial mud volcano.</title>
        <authorList>
            <person name="Frolova A."/>
            <person name="Merkel A.Y."/>
            <person name="Slobodkin A.I."/>
        </authorList>
    </citation>
    <scope>NUCLEOTIDE SEQUENCE [LARGE SCALE GENOMIC DNA]</scope>
    <source>
        <strain evidence="2 3">H1</strain>
    </source>
</reference>